<reference evidence="1" key="5">
    <citation type="journal article" date="2021" name="G3 (Bethesda)">
        <title>Aegilops tauschii genome assembly Aet v5.0 features greater sequence contiguity and improved annotation.</title>
        <authorList>
            <person name="Wang L."/>
            <person name="Zhu T."/>
            <person name="Rodriguez J.C."/>
            <person name="Deal K.R."/>
            <person name="Dubcovsky J."/>
            <person name="McGuire P.E."/>
            <person name="Lux T."/>
            <person name="Spannagl M."/>
            <person name="Mayer K.F.X."/>
            <person name="Baldrich P."/>
            <person name="Meyers B.C."/>
            <person name="Huo N."/>
            <person name="Gu Y.Q."/>
            <person name="Zhou H."/>
            <person name="Devos K.M."/>
            <person name="Bennetzen J.L."/>
            <person name="Unver T."/>
            <person name="Budak H."/>
            <person name="Gulick P.J."/>
            <person name="Galiba G."/>
            <person name="Kalapos B."/>
            <person name="Nelson D.R."/>
            <person name="Li P."/>
            <person name="You F.M."/>
            <person name="Luo M.C."/>
            <person name="Dvorak J."/>
        </authorList>
    </citation>
    <scope>NUCLEOTIDE SEQUENCE [LARGE SCALE GENOMIC DNA]</scope>
    <source>
        <strain evidence="1">cv. AL8/78</strain>
    </source>
</reference>
<reference evidence="2" key="2">
    <citation type="journal article" date="2017" name="Nat. Plants">
        <title>The Aegilops tauschii genome reveals multiple impacts of transposons.</title>
        <authorList>
            <person name="Zhao G."/>
            <person name="Zou C."/>
            <person name="Li K."/>
            <person name="Wang K."/>
            <person name="Li T."/>
            <person name="Gao L."/>
            <person name="Zhang X."/>
            <person name="Wang H."/>
            <person name="Yang Z."/>
            <person name="Liu X."/>
            <person name="Jiang W."/>
            <person name="Mao L."/>
            <person name="Kong X."/>
            <person name="Jiao Y."/>
            <person name="Jia J."/>
        </authorList>
    </citation>
    <scope>NUCLEOTIDE SEQUENCE [LARGE SCALE GENOMIC DNA]</scope>
    <source>
        <strain evidence="2">cv. AL8/78</strain>
    </source>
</reference>
<reference evidence="2" key="1">
    <citation type="journal article" date="2014" name="Science">
        <title>Ancient hybridizations among the ancestral genomes of bread wheat.</title>
        <authorList>
            <consortium name="International Wheat Genome Sequencing Consortium,"/>
            <person name="Marcussen T."/>
            <person name="Sandve S.R."/>
            <person name="Heier L."/>
            <person name="Spannagl M."/>
            <person name="Pfeifer M."/>
            <person name="Jakobsen K.S."/>
            <person name="Wulff B.B."/>
            <person name="Steuernagel B."/>
            <person name="Mayer K.F."/>
            <person name="Olsen O.A."/>
        </authorList>
    </citation>
    <scope>NUCLEOTIDE SEQUENCE [LARGE SCALE GENOMIC DNA]</scope>
    <source>
        <strain evidence="2">cv. AL8/78</strain>
    </source>
</reference>
<reference evidence="1" key="4">
    <citation type="submission" date="2019-03" db="UniProtKB">
        <authorList>
            <consortium name="EnsemblPlants"/>
        </authorList>
    </citation>
    <scope>IDENTIFICATION</scope>
</reference>
<proteinExistence type="predicted"/>
<accession>A0A453PDW5</accession>
<dbReference type="Gramene" id="AET6Gv20698300.1">
    <property type="protein sequence ID" value="AET6Gv20698300.1"/>
    <property type="gene ID" value="AET6Gv20698300"/>
</dbReference>
<reference evidence="1" key="3">
    <citation type="journal article" date="2017" name="Nature">
        <title>Genome sequence of the progenitor of the wheat D genome Aegilops tauschii.</title>
        <authorList>
            <person name="Luo M.C."/>
            <person name="Gu Y.Q."/>
            <person name="Puiu D."/>
            <person name="Wang H."/>
            <person name="Twardziok S.O."/>
            <person name="Deal K.R."/>
            <person name="Huo N."/>
            <person name="Zhu T."/>
            <person name="Wang L."/>
            <person name="Wang Y."/>
            <person name="McGuire P.E."/>
            <person name="Liu S."/>
            <person name="Long H."/>
            <person name="Ramasamy R.K."/>
            <person name="Rodriguez J.C."/>
            <person name="Van S.L."/>
            <person name="Yuan L."/>
            <person name="Wang Z."/>
            <person name="Xia Z."/>
            <person name="Xiao L."/>
            <person name="Anderson O.D."/>
            <person name="Ouyang S."/>
            <person name="Liang Y."/>
            <person name="Zimin A.V."/>
            <person name="Pertea G."/>
            <person name="Qi P."/>
            <person name="Bennetzen J.L."/>
            <person name="Dai X."/>
            <person name="Dawson M.W."/>
            <person name="Muller H.G."/>
            <person name="Kugler K."/>
            <person name="Rivarola-Duarte L."/>
            <person name="Spannagl M."/>
            <person name="Mayer K.F.X."/>
            <person name="Lu F.H."/>
            <person name="Bevan M.W."/>
            <person name="Leroy P."/>
            <person name="Li P."/>
            <person name="You F.M."/>
            <person name="Sun Q."/>
            <person name="Liu Z."/>
            <person name="Lyons E."/>
            <person name="Wicker T."/>
            <person name="Salzberg S.L."/>
            <person name="Devos K.M."/>
            <person name="Dvorak J."/>
        </authorList>
    </citation>
    <scope>NUCLEOTIDE SEQUENCE [LARGE SCALE GENOMIC DNA]</scope>
    <source>
        <strain evidence="1">cv. AL8/78</strain>
    </source>
</reference>
<dbReference type="EnsemblPlants" id="AET6Gv20698300.1">
    <property type="protein sequence ID" value="AET6Gv20698300.1"/>
    <property type="gene ID" value="AET6Gv20698300"/>
</dbReference>
<sequence length="95" mass="10281">HRSPLRARCPSAGDAEDGTAIPPCVLLLLPGLPLPRAVGIVWGVRFLFASYWVVGVLGSRTCIVSHRGSRGLRDSLVLLVCCWRKCVQGIFVQLA</sequence>
<protein>
    <submittedName>
        <fullName evidence="1">Uncharacterized protein</fullName>
    </submittedName>
</protein>
<keyword evidence="2" id="KW-1185">Reference proteome</keyword>
<name>A0A453PDW5_AEGTS</name>
<organism evidence="1 2">
    <name type="scientific">Aegilops tauschii subsp. strangulata</name>
    <name type="common">Goatgrass</name>
    <dbReference type="NCBI Taxonomy" id="200361"/>
    <lineage>
        <taxon>Eukaryota</taxon>
        <taxon>Viridiplantae</taxon>
        <taxon>Streptophyta</taxon>
        <taxon>Embryophyta</taxon>
        <taxon>Tracheophyta</taxon>
        <taxon>Spermatophyta</taxon>
        <taxon>Magnoliopsida</taxon>
        <taxon>Liliopsida</taxon>
        <taxon>Poales</taxon>
        <taxon>Poaceae</taxon>
        <taxon>BOP clade</taxon>
        <taxon>Pooideae</taxon>
        <taxon>Triticodae</taxon>
        <taxon>Triticeae</taxon>
        <taxon>Triticinae</taxon>
        <taxon>Aegilops</taxon>
    </lineage>
</organism>
<evidence type="ECO:0000313" key="2">
    <source>
        <dbReference type="Proteomes" id="UP000015105"/>
    </source>
</evidence>
<dbReference type="Proteomes" id="UP000015105">
    <property type="component" value="Chromosome 6D"/>
</dbReference>
<dbReference type="AlphaFoldDB" id="A0A453PDW5"/>
<evidence type="ECO:0000313" key="1">
    <source>
        <dbReference type="EnsemblPlants" id="AET6Gv20698300.1"/>
    </source>
</evidence>